<dbReference type="RefSeq" id="WP_087357115.1">
    <property type="nucleotide sequence ID" value="NZ_AP031415.1"/>
</dbReference>
<keyword evidence="3" id="KW-1185">Reference proteome</keyword>
<proteinExistence type="predicted"/>
<evidence type="ECO:0000313" key="2">
    <source>
        <dbReference type="EMBL" id="OUQ36059.1"/>
    </source>
</evidence>
<reference evidence="2 3" key="1">
    <citation type="journal article" date="2018" name="BMC Genomics">
        <title>Whole genome sequencing and function prediction of 133 gut anaerobes isolated from chicken caecum in pure cultures.</title>
        <authorList>
            <person name="Medvecky M."/>
            <person name="Cejkova D."/>
            <person name="Polansky O."/>
            <person name="Karasova D."/>
            <person name="Kubasova T."/>
            <person name="Cizek A."/>
            <person name="Rychlik I."/>
        </authorList>
    </citation>
    <scope>NUCLEOTIDE SEQUENCE [LARGE SCALE GENOMIC DNA]</scope>
    <source>
        <strain evidence="2 3">An13</strain>
    </source>
</reference>
<comment type="caution">
    <text evidence="2">The sequence shown here is derived from an EMBL/GenBank/DDBJ whole genome shotgun (WGS) entry which is preliminary data.</text>
</comment>
<feature type="domain" description="GTPase-associated protein 1 middle" evidence="1">
    <location>
        <begin position="178"/>
        <end position="223"/>
    </location>
</feature>
<dbReference type="InterPro" id="IPR045401">
    <property type="entry name" value="GAP1-M"/>
</dbReference>
<evidence type="ECO:0000259" key="1">
    <source>
        <dbReference type="Pfam" id="PF20014"/>
    </source>
</evidence>
<protein>
    <recommendedName>
        <fullName evidence="1">GTPase-associated protein 1 middle domain-containing protein</fullName>
    </recommendedName>
</protein>
<dbReference type="Proteomes" id="UP000195305">
    <property type="component" value="Unassembled WGS sequence"/>
</dbReference>
<dbReference type="OrthoDB" id="2081064at2"/>
<name>A0A1Y4T1I4_9FIRM</name>
<sequence length="897" mass="105349">MFDQIIYTRNNFGRQLEKNGIEDKSSGYKIRSFSKEIYDHLDSKEISLLAKAYIKNRNESKTTAKQGLIDSFEYMKLNSKVSFFGFQHQRLSHEDKRAGNFIKHLYVGEVNDYPVNYMNESLYPYCDYPSEYYYEMNETCDFLPSKELEPSPKYTKEQIKEFYHDGREDTIQNAISFLIEQADSSHKKVLIIKDDALNVLKWIACITYALPLELSKKISFNTNAKIEKSNVGSFMYCLDSDGSYARYAPNHENLTPHLLYDIIGISPLTMSASGFKPLPNSPFIVIDGTTKEISYTTQLNHDYLQFVCAYDENMNDFNSILKSFDHYDFNDIYKIYEIYHYLFKDQNCPNQWEYQKLMHYLEQLNDYLKPESLLKINLSVQLYKLYKSKNQWFQEDSKNDYQLLNFIFHASLQSQHSKYMNNVSSMIYQIVDFIMNKNSFDIKQAKKFWESVKKDNVLYKFVSDYYFDEEKVGSISKLKELEYIDDEVAFDYGYLIISLLNDYLKDKGLNKELFVEHSGWTGLLFNLYKLILSEDYDKKVMNLVQNYNSDVMNALTMKFATTVGFNTPITKNWITLYGSRISDNNLYNQCQDMLLAGISPKAVELLLVTYMEKQGKTSDALLKAFKLLFVSMDNDKKLGISFFDQYLLIVASQSNKYQEISRLISFVRDEQFSKSLQVTLLSRIDQFMPSFVKNREDKKMIEECLDWCRDLNMITKNLSKAQLAEEVQHLKKSHLLAFISKVRKNHIVVDEKDTEWIQIFIEGIGKYIEDSEAFVEACYMFDADSFVQEEIIKKYFDIIAKRTKKDSTAIEICIDILCSQKMDKMIRQYVESEGISLLAEYYKEDLWLDVIDTIRDRKNRAKASELNEHIKDIAGEMKGFSFNKVKEGFSSFFKKKK</sequence>
<dbReference type="AlphaFoldDB" id="A0A1Y4T1I4"/>
<dbReference type="Pfam" id="PF20014">
    <property type="entry name" value="GAP1-M"/>
    <property type="match status" value="1"/>
</dbReference>
<accession>A0A1Y4T1I4</accession>
<organism evidence="2 3">
    <name type="scientific">Massilimicrobiota timonensis</name>
    <dbReference type="NCBI Taxonomy" id="1776392"/>
    <lineage>
        <taxon>Bacteria</taxon>
        <taxon>Bacillati</taxon>
        <taxon>Bacillota</taxon>
        <taxon>Erysipelotrichia</taxon>
        <taxon>Erysipelotrichales</taxon>
        <taxon>Erysipelotrichaceae</taxon>
        <taxon>Massilimicrobiota</taxon>
    </lineage>
</organism>
<dbReference type="EMBL" id="NFLJ01000004">
    <property type="protein sequence ID" value="OUQ36059.1"/>
    <property type="molecule type" value="Genomic_DNA"/>
</dbReference>
<evidence type="ECO:0000313" key="3">
    <source>
        <dbReference type="Proteomes" id="UP000195305"/>
    </source>
</evidence>
<gene>
    <name evidence="2" type="ORF">B5E75_01950</name>
</gene>